<evidence type="ECO:0000256" key="1">
    <source>
        <dbReference type="SAM" id="MobiDB-lite"/>
    </source>
</evidence>
<dbReference type="EMBL" id="OU963865">
    <property type="protein sequence ID" value="CAH0387925.1"/>
    <property type="molecule type" value="Genomic_DNA"/>
</dbReference>
<reference evidence="2" key="1">
    <citation type="submission" date="2021-12" db="EMBL/GenBank/DDBJ databases">
        <authorList>
            <person name="King R."/>
        </authorList>
    </citation>
    <scope>NUCLEOTIDE SEQUENCE</scope>
</reference>
<accession>A0A9P0A9W0</accession>
<sequence length="421" mass="42979">MAVGRRSGTVVDDFEAVAFPIPLINTEHDHANDSQKVAGLCVCRRSSIWDLAEIASTRLPSFIHGSESPALTSQSLSSAILPCSLSRCMTSYSILRITHVTRASRLSQACTASCGLPYLSPSLRNLLTDSNSMQAPADQPQLSFGTFRGPGSSQDSEKAQPFNTLTAGNVGTGSATVSQPGQADVTIEKPKPYAWNKPSPSMVFGGNEKLPPLNFGGGSAPAKPSWKSPYGGACSKTPPSSPMPGGGLGLGGPLKYTTFDIPGGKATVASNSHPLLMSVLKNMGKEHAASDIKEGDPTEALGPLRASLLSGGGSPYGGGSGGNTKSIFGSPGGGLGGLGGLRGFGGLGGPGGNRSPFGGLGRLASEIRFVASPLWTALCASVTASQGPAAPPGPPITRYASDIRQSAPPRAIFLSDCTFNH</sequence>
<feature type="region of interest" description="Disordered" evidence="1">
    <location>
        <begin position="287"/>
        <end position="307"/>
    </location>
</feature>
<keyword evidence="3" id="KW-1185">Reference proteome</keyword>
<organism evidence="2 3">
    <name type="scientific">Bemisia tabaci</name>
    <name type="common">Sweetpotato whitefly</name>
    <name type="synonym">Aleurodes tabaci</name>
    <dbReference type="NCBI Taxonomy" id="7038"/>
    <lineage>
        <taxon>Eukaryota</taxon>
        <taxon>Metazoa</taxon>
        <taxon>Ecdysozoa</taxon>
        <taxon>Arthropoda</taxon>
        <taxon>Hexapoda</taxon>
        <taxon>Insecta</taxon>
        <taxon>Pterygota</taxon>
        <taxon>Neoptera</taxon>
        <taxon>Paraneoptera</taxon>
        <taxon>Hemiptera</taxon>
        <taxon>Sternorrhyncha</taxon>
        <taxon>Aleyrodoidea</taxon>
        <taxon>Aleyrodidae</taxon>
        <taxon>Aleyrodinae</taxon>
        <taxon>Bemisia</taxon>
    </lineage>
</organism>
<protein>
    <submittedName>
        <fullName evidence="2">Uncharacterized protein</fullName>
    </submittedName>
</protein>
<evidence type="ECO:0000313" key="2">
    <source>
        <dbReference type="EMBL" id="CAH0387925.1"/>
    </source>
</evidence>
<feature type="region of interest" description="Disordered" evidence="1">
    <location>
        <begin position="130"/>
        <end position="182"/>
    </location>
</feature>
<gene>
    <name evidence="2" type="ORF">BEMITA_LOCUS6882</name>
</gene>
<name>A0A9P0A9W0_BEMTA</name>
<evidence type="ECO:0000313" key="3">
    <source>
        <dbReference type="Proteomes" id="UP001152759"/>
    </source>
</evidence>
<feature type="compositionally biased region" description="Polar residues" evidence="1">
    <location>
        <begin position="130"/>
        <end position="144"/>
    </location>
</feature>
<feature type="compositionally biased region" description="Basic and acidic residues" evidence="1">
    <location>
        <begin position="287"/>
        <end position="296"/>
    </location>
</feature>
<dbReference type="AlphaFoldDB" id="A0A9P0A9W0"/>
<dbReference type="Proteomes" id="UP001152759">
    <property type="component" value="Chromosome 4"/>
</dbReference>
<proteinExistence type="predicted"/>
<feature type="compositionally biased region" description="Polar residues" evidence="1">
    <location>
        <begin position="161"/>
        <end position="181"/>
    </location>
</feature>